<evidence type="ECO:0000313" key="2">
    <source>
        <dbReference type="EMBL" id="KAJ7618032.1"/>
    </source>
</evidence>
<organism evidence="2 3">
    <name type="scientific">Roridomyces roridus</name>
    <dbReference type="NCBI Taxonomy" id="1738132"/>
    <lineage>
        <taxon>Eukaryota</taxon>
        <taxon>Fungi</taxon>
        <taxon>Dikarya</taxon>
        <taxon>Basidiomycota</taxon>
        <taxon>Agaricomycotina</taxon>
        <taxon>Agaricomycetes</taxon>
        <taxon>Agaricomycetidae</taxon>
        <taxon>Agaricales</taxon>
        <taxon>Marasmiineae</taxon>
        <taxon>Mycenaceae</taxon>
        <taxon>Roridomyces</taxon>
    </lineage>
</organism>
<evidence type="ECO:0000313" key="3">
    <source>
        <dbReference type="Proteomes" id="UP001221142"/>
    </source>
</evidence>
<dbReference type="EMBL" id="JARKIF010000020">
    <property type="protein sequence ID" value="KAJ7618032.1"/>
    <property type="molecule type" value="Genomic_DNA"/>
</dbReference>
<dbReference type="Proteomes" id="UP001221142">
    <property type="component" value="Unassembled WGS sequence"/>
</dbReference>
<sequence length="483" mass="52461">MTSSRSSSRNSIGGIEGGKAFPISSGMSLSHWLQSVRSSPLLDYRSTQDLPTTADVVIVGSGMSGTFIAYELLRQPNPPSKVVVLEAREFCSGATGRNSGHCKPDQYRGFVKYAKLFGEEQAKKLLDHEFKTWSKLVEFVEKAKVDCDLWVGDTFDVAMSPEVARDVVAAFDAYKAYGEKSAYGGKVDHINYISDPAEAEKVSRLKGALAIWSWKASTLFPWKLVAHIMQLCLDKGLHLQTWTPVSSVTTSGNRMWSVHTPRGVIPAPTVVYATNAYTSALLPSFARYIQPTAHMCDKVVPPRAYAGGHALQNSYAVILPAQLGAYTINPRCSADGIVLFDGWDLGRGKLEKYLDEDPRRLFDDSLNGFPAVTEAINELTSTALAGWSEGENAAGVGPVYAWSGIIGLIADTLPFVGAIPDSPGQWVCAGFHGHGMAHIFSCAPGLVTLMQGGSWAETELPECLQLTPERLGRIERKGLHFQP</sequence>
<comment type="caution">
    <text evidence="2">The sequence shown here is derived from an EMBL/GenBank/DDBJ whole genome shotgun (WGS) entry which is preliminary data.</text>
</comment>
<evidence type="ECO:0000259" key="1">
    <source>
        <dbReference type="Pfam" id="PF01266"/>
    </source>
</evidence>
<dbReference type="Gene3D" id="3.30.9.10">
    <property type="entry name" value="D-Amino Acid Oxidase, subunit A, domain 2"/>
    <property type="match status" value="1"/>
</dbReference>
<dbReference type="InterPro" id="IPR036188">
    <property type="entry name" value="FAD/NAD-bd_sf"/>
</dbReference>
<dbReference type="Pfam" id="PF01266">
    <property type="entry name" value="DAO"/>
    <property type="match status" value="1"/>
</dbReference>
<name>A0AAD7FDU8_9AGAR</name>
<dbReference type="SUPFAM" id="SSF51905">
    <property type="entry name" value="FAD/NAD(P)-binding domain"/>
    <property type="match status" value="1"/>
</dbReference>
<gene>
    <name evidence="2" type="ORF">FB45DRAFT_756230</name>
</gene>
<dbReference type="Gene3D" id="3.50.50.60">
    <property type="entry name" value="FAD/NAD(P)-binding domain"/>
    <property type="match status" value="1"/>
</dbReference>
<protein>
    <submittedName>
        <fullName evidence="2">DAO-domain-containing protein</fullName>
    </submittedName>
</protein>
<dbReference type="AlphaFoldDB" id="A0AAD7FDU8"/>
<dbReference type="PANTHER" id="PTHR13847">
    <property type="entry name" value="SARCOSINE DEHYDROGENASE-RELATED"/>
    <property type="match status" value="1"/>
</dbReference>
<feature type="domain" description="FAD dependent oxidoreductase" evidence="1">
    <location>
        <begin position="55"/>
        <end position="442"/>
    </location>
</feature>
<dbReference type="GO" id="GO:0005737">
    <property type="term" value="C:cytoplasm"/>
    <property type="evidence" value="ECO:0007669"/>
    <property type="project" value="TreeGrafter"/>
</dbReference>
<dbReference type="PANTHER" id="PTHR13847:SF260">
    <property type="entry name" value="FAD DEPENDENT OXIDOREDUCTASE DOMAIN-CONTAINING PROTEIN"/>
    <property type="match status" value="1"/>
</dbReference>
<reference evidence="2" key="1">
    <citation type="submission" date="2023-03" db="EMBL/GenBank/DDBJ databases">
        <title>Massive genome expansion in bonnet fungi (Mycena s.s.) driven by repeated elements and novel gene families across ecological guilds.</title>
        <authorList>
            <consortium name="Lawrence Berkeley National Laboratory"/>
            <person name="Harder C.B."/>
            <person name="Miyauchi S."/>
            <person name="Viragh M."/>
            <person name="Kuo A."/>
            <person name="Thoen E."/>
            <person name="Andreopoulos B."/>
            <person name="Lu D."/>
            <person name="Skrede I."/>
            <person name="Drula E."/>
            <person name="Henrissat B."/>
            <person name="Morin E."/>
            <person name="Kohler A."/>
            <person name="Barry K."/>
            <person name="LaButti K."/>
            <person name="Morin E."/>
            <person name="Salamov A."/>
            <person name="Lipzen A."/>
            <person name="Mereny Z."/>
            <person name="Hegedus B."/>
            <person name="Baldrian P."/>
            <person name="Stursova M."/>
            <person name="Weitz H."/>
            <person name="Taylor A."/>
            <person name="Grigoriev I.V."/>
            <person name="Nagy L.G."/>
            <person name="Martin F."/>
            <person name="Kauserud H."/>
        </authorList>
    </citation>
    <scope>NUCLEOTIDE SEQUENCE</scope>
    <source>
        <strain evidence="2">9284</strain>
    </source>
</reference>
<dbReference type="InterPro" id="IPR006076">
    <property type="entry name" value="FAD-dep_OxRdtase"/>
</dbReference>
<keyword evidence="3" id="KW-1185">Reference proteome</keyword>
<proteinExistence type="predicted"/>
<accession>A0AAD7FDU8</accession>